<protein>
    <submittedName>
        <fullName evidence="2">Protochlorophyllide reductase</fullName>
        <ecNumber evidence="2">1.3.1.33</ecNumber>
    </submittedName>
</protein>
<dbReference type="EMBL" id="JACHMH010000001">
    <property type="protein sequence ID" value="MBB4676621.1"/>
    <property type="molecule type" value="Genomic_DNA"/>
</dbReference>
<keyword evidence="1 2" id="KW-0560">Oxidoreductase</keyword>
<sequence length="311" mass="33257">MRNWTAEDMPDQNGRTVVITGANSGLGLHSAYALAAKGAHLLLACRSPERGARAVDQVRTTAPRAKVELVRLDLGDLASIRAAAEDIRERAGDRVHVLMNNAGVFCPPLGRTADGFETQMGVNHLGHAALTWLLMPALRQSPDARVVTLSSLAHRRTTLNLDDLNYERRRYNAFAGYGEAKLANLMFAQELDRRLSAADLDVRSLAAHPGLTDTELGANGGRARKNKVLELGVTLFNKVATMRPERGVLSQLYAATAPEVRGGQYYGPAGAGEVWGGPGLAACSPESQDLAVAARLYERSGELTGIAPDPA</sequence>
<name>A0A7W7CB47_9PSEU</name>
<dbReference type="InterPro" id="IPR002347">
    <property type="entry name" value="SDR_fam"/>
</dbReference>
<evidence type="ECO:0000313" key="2">
    <source>
        <dbReference type="EMBL" id="MBB4676621.1"/>
    </source>
</evidence>
<dbReference type="PRINTS" id="PR00081">
    <property type="entry name" value="GDHRDH"/>
</dbReference>
<dbReference type="Pfam" id="PF00106">
    <property type="entry name" value="adh_short"/>
    <property type="match status" value="1"/>
</dbReference>
<dbReference type="Gene3D" id="3.40.50.720">
    <property type="entry name" value="NAD(P)-binding Rossmann-like Domain"/>
    <property type="match status" value="1"/>
</dbReference>
<dbReference type="PANTHER" id="PTHR43157">
    <property type="entry name" value="PHOSPHATIDYLINOSITOL-GLYCAN BIOSYNTHESIS CLASS F PROTEIN-RELATED"/>
    <property type="match status" value="1"/>
</dbReference>
<keyword evidence="3" id="KW-1185">Reference proteome</keyword>
<dbReference type="CDD" id="cd05327">
    <property type="entry name" value="retinol-DH_like_SDR_c_like"/>
    <property type="match status" value="1"/>
</dbReference>
<dbReference type="SUPFAM" id="SSF51735">
    <property type="entry name" value="NAD(P)-binding Rossmann-fold domains"/>
    <property type="match status" value="1"/>
</dbReference>
<dbReference type="RefSeq" id="WP_185002426.1">
    <property type="nucleotide sequence ID" value="NZ_BAAAUI010000079.1"/>
</dbReference>
<dbReference type="InterPro" id="IPR036291">
    <property type="entry name" value="NAD(P)-bd_dom_sf"/>
</dbReference>
<dbReference type="NCBIfam" id="NF004846">
    <property type="entry name" value="PRK06197.1"/>
    <property type="match status" value="1"/>
</dbReference>
<accession>A0A7W7CB47</accession>
<proteinExistence type="predicted"/>
<reference evidence="2 3" key="1">
    <citation type="submission" date="2020-08" db="EMBL/GenBank/DDBJ databases">
        <title>Sequencing the genomes of 1000 actinobacteria strains.</title>
        <authorList>
            <person name="Klenk H.-P."/>
        </authorList>
    </citation>
    <scope>NUCLEOTIDE SEQUENCE [LARGE SCALE GENOMIC DNA]</scope>
    <source>
        <strain evidence="2 3">DSM 44230</strain>
    </source>
</reference>
<evidence type="ECO:0000313" key="3">
    <source>
        <dbReference type="Proteomes" id="UP000533598"/>
    </source>
</evidence>
<comment type="caution">
    <text evidence="2">The sequence shown here is derived from an EMBL/GenBank/DDBJ whole genome shotgun (WGS) entry which is preliminary data.</text>
</comment>
<gene>
    <name evidence="2" type="ORF">HNR67_002739</name>
</gene>
<dbReference type="AlphaFoldDB" id="A0A7W7CB47"/>
<dbReference type="EC" id="1.3.1.33" evidence="2"/>
<dbReference type="PANTHER" id="PTHR43157:SF31">
    <property type="entry name" value="PHOSPHATIDYLINOSITOL-GLYCAN BIOSYNTHESIS CLASS F PROTEIN"/>
    <property type="match status" value="1"/>
</dbReference>
<evidence type="ECO:0000256" key="1">
    <source>
        <dbReference type="ARBA" id="ARBA00023002"/>
    </source>
</evidence>
<dbReference type="GO" id="GO:0016630">
    <property type="term" value="F:protochlorophyllide reductase activity"/>
    <property type="evidence" value="ECO:0007669"/>
    <property type="project" value="UniProtKB-EC"/>
</dbReference>
<organism evidence="2 3">
    <name type="scientific">Crossiella cryophila</name>
    <dbReference type="NCBI Taxonomy" id="43355"/>
    <lineage>
        <taxon>Bacteria</taxon>
        <taxon>Bacillati</taxon>
        <taxon>Actinomycetota</taxon>
        <taxon>Actinomycetes</taxon>
        <taxon>Pseudonocardiales</taxon>
        <taxon>Pseudonocardiaceae</taxon>
        <taxon>Crossiella</taxon>
    </lineage>
</organism>
<dbReference type="Proteomes" id="UP000533598">
    <property type="component" value="Unassembled WGS sequence"/>
</dbReference>